<keyword evidence="3" id="KW-1185">Reference proteome</keyword>
<reference evidence="2 3" key="1">
    <citation type="submission" date="2024-02" db="EMBL/GenBank/DDBJ databases">
        <title>High-quality chromosome-scale genome assembly of Pensacola bahiagrass (Paspalum notatum Flugge var. saurae).</title>
        <authorList>
            <person name="Vega J.M."/>
            <person name="Podio M."/>
            <person name="Orjuela J."/>
            <person name="Siena L.A."/>
            <person name="Pessino S.C."/>
            <person name="Combes M.C."/>
            <person name="Mariac C."/>
            <person name="Albertini E."/>
            <person name="Pupilli F."/>
            <person name="Ortiz J.P.A."/>
            <person name="Leblanc O."/>
        </authorList>
    </citation>
    <scope>NUCLEOTIDE SEQUENCE [LARGE SCALE GENOMIC DNA]</scope>
    <source>
        <strain evidence="2">R1</strain>
        <tissue evidence="2">Leaf</tissue>
    </source>
</reference>
<feature type="region of interest" description="Disordered" evidence="1">
    <location>
        <begin position="1"/>
        <end position="244"/>
    </location>
</feature>
<protein>
    <submittedName>
        <fullName evidence="2">Uncharacterized protein</fullName>
    </submittedName>
</protein>
<sequence length="445" mass="48430">MAARHHSRTPAPAIPVPDAPRSRNPPPSPARSPGASVASPAHPRTSTPTDYARTRVLGRSPSPREAPGIESGRSIPRHYRDGSGRRRPPFSAFLPFSFVGANHKSISSLRHRSCPPLTPTRRGRPAPLPPPRGRRPDTPTTPPTPTPPTPDRQRLDDATPAPPKRSCPPIAPSSHGRPPPLPPPRADGKKPPRGDRRRLDDATSMPPTHATAAVGRHHHHRFSPARHHRYRFDQPRLPPSTDAAAAASKHQIHLAVLLCRAASTAYHRIGLCQPSFPSHVDYLSKHCWGSSAAMSSCLSQLLKEPMSRPFSGSVLGSGAAVEPTVCNRKVPGSSLSLCILCGKGHIIAIRWQGSLQNLDVMEQVKNIHDFKKWLSDLSSDLTEELRGWRIESDSQTTQLPDATTNLQTVLLGGVPGAVGFDIVLSDFLYLGAQLAFCPFWYEKID</sequence>
<feature type="compositionally biased region" description="Basic residues" evidence="1">
    <location>
        <begin position="215"/>
        <end position="230"/>
    </location>
</feature>
<accession>A0AAQ3Q0E3</accession>
<feature type="compositionally biased region" description="Basic and acidic residues" evidence="1">
    <location>
        <begin position="186"/>
        <end position="201"/>
    </location>
</feature>
<evidence type="ECO:0000313" key="3">
    <source>
        <dbReference type="Proteomes" id="UP001341281"/>
    </source>
</evidence>
<evidence type="ECO:0000313" key="2">
    <source>
        <dbReference type="EMBL" id="WVZ56119.1"/>
    </source>
</evidence>
<feature type="compositionally biased region" description="Low complexity" evidence="1">
    <location>
        <begin position="31"/>
        <end position="41"/>
    </location>
</feature>
<feature type="compositionally biased region" description="Pro residues" evidence="1">
    <location>
        <begin position="160"/>
        <end position="185"/>
    </location>
</feature>
<feature type="compositionally biased region" description="Pro residues" evidence="1">
    <location>
        <begin position="12"/>
        <end position="30"/>
    </location>
</feature>
<organism evidence="2 3">
    <name type="scientific">Paspalum notatum var. saurae</name>
    <dbReference type="NCBI Taxonomy" id="547442"/>
    <lineage>
        <taxon>Eukaryota</taxon>
        <taxon>Viridiplantae</taxon>
        <taxon>Streptophyta</taxon>
        <taxon>Embryophyta</taxon>
        <taxon>Tracheophyta</taxon>
        <taxon>Spermatophyta</taxon>
        <taxon>Magnoliopsida</taxon>
        <taxon>Liliopsida</taxon>
        <taxon>Poales</taxon>
        <taxon>Poaceae</taxon>
        <taxon>PACMAD clade</taxon>
        <taxon>Panicoideae</taxon>
        <taxon>Andropogonodae</taxon>
        <taxon>Paspaleae</taxon>
        <taxon>Paspalinae</taxon>
        <taxon>Paspalum</taxon>
    </lineage>
</organism>
<dbReference type="AlphaFoldDB" id="A0AAQ3Q0E3"/>
<proteinExistence type="predicted"/>
<feature type="non-terminal residue" evidence="2">
    <location>
        <position position="445"/>
    </location>
</feature>
<feature type="compositionally biased region" description="Pro residues" evidence="1">
    <location>
        <begin position="139"/>
        <end position="150"/>
    </location>
</feature>
<evidence type="ECO:0000256" key="1">
    <source>
        <dbReference type="SAM" id="MobiDB-lite"/>
    </source>
</evidence>
<dbReference type="EMBL" id="CP144746">
    <property type="protein sequence ID" value="WVZ56119.1"/>
    <property type="molecule type" value="Genomic_DNA"/>
</dbReference>
<dbReference type="Proteomes" id="UP001341281">
    <property type="component" value="Chromosome 02"/>
</dbReference>
<gene>
    <name evidence="2" type="ORF">U9M48_006698</name>
</gene>
<name>A0AAQ3Q0E3_PASNO</name>